<sequence length="433" mass="48393">MAATWVSLLLFSVLGLFVGPSFGLLDSKLPDPLLFRHGGQERSTELAADPYNTTELELGARSLTKRDYLAQCNNPLLVEGFRQTEAILRDTLIALDLILNLYDGRTGREFLFKPSKMAATGRTSDENLAMAMFVAYFDEFYMGESAPGVAHADNQRGKGRVQMMRDRTNDILNNVQAYNRGIRTTPRGTYGDVYLYCNEDFWRTVDASGRTYVQAHPNSPEPDPLGRRHLWATMGGQAYWYALSHRCSTTPAGGTRDNIRMNPNLYAFVTRNVGGGAPYELMVFCPYHFDPGQQWDVASRNQYPLSALRKNPGQTAPTALQQQFVGQAARRDRSIRHFNQFLSTYIIHESTHARKIVGDQRATTDVPCNGNTPGWGAGRDTNTLTPSCLAHLARLRNDDSSERDAHTYAVYASATYASAIDWTQFEGAARATW</sequence>
<dbReference type="Proteomes" id="UP001321760">
    <property type="component" value="Unassembled WGS sequence"/>
</dbReference>
<evidence type="ECO:0008006" key="4">
    <source>
        <dbReference type="Google" id="ProtNLM"/>
    </source>
</evidence>
<reference evidence="2" key="1">
    <citation type="journal article" date="2023" name="Mol. Phylogenet. Evol.">
        <title>Genome-scale phylogeny and comparative genomics of the fungal order Sordariales.</title>
        <authorList>
            <person name="Hensen N."/>
            <person name="Bonometti L."/>
            <person name="Westerberg I."/>
            <person name="Brannstrom I.O."/>
            <person name="Guillou S."/>
            <person name="Cros-Aarteil S."/>
            <person name="Calhoun S."/>
            <person name="Haridas S."/>
            <person name="Kuo A."/>
            <person name="Mondo S."/>
            <person name="Pangilinan J."/>
            <person name="Riley R."/>
            <person name="LaButti K."/>
            <person name="Andreopoulos B."/>
            <person name="Lipzen A."/>
            <person name="Chen C."/>
            <person name="Yan M."/>
            <person name="Daum C."/>
            <person name="Ng V."/>
            <person name="Clum A."/>
            <person name="Steindorff A."/>
            <person name="Ohm R.A."/>
            <person name="Martin F."/>
            <person name="Silar P."/>
            <person name="Natvig D.O."/>
            <person name="Lalanne C."/>
            <person name="Gautier V."/>
            <person name="Ament-Velasquez S.L."/>
            <person name="Kruys A."/>
            <person name="Hutchinson M.I."/>
            <person name="Powell A.J."/>
            <person name="Barry K."/>
            <person name="Miller A.N."/>
            <person name="Grigoriev I.V."/>
            <person name="Debuchy R."/>
            <person name="Gladieux P."/>
            <person name="Hiltunen Thoren M."/>
            <person name="Johannesson H."/>
        </authorList>
    </citation>
    <scope>NUCLEOTIDE SEQUENCE</scope>
    <source>
        <strain evidence="2">PSN243</strain>
    </source>
</reference>
<dbReference type="AlphaFoldDB" id="A0AAV9H3U9"/>
<accession>A0AAV9H3U9</accession>
<evidence type="ECO:0000313" key="2">
    <source>
        <dbReference type="EMBL" id="KAK4454904.1"/>
    </source>
</evidence>
<feature type="signal peptide" evidence="1">
    <location>
        <begin position="1"/>
        <end position="23"/>
    </location>
</feature>
<proteinExistence type="predicted"/>
<evidence type="ECO:0000313" key="3">
    <source>
        <dbReference type="Proteomes" id="UP001321760"/>
    </source>
</evidence>
<comment type="caution">
    <text evidence="2">The sequence shown here is derived from an EMBL/GenBank/DDBJ whole genome shotgun (WGS) entry which is preliminary data.</text>
</comment>
<keyword evidence="1" id="KW-0732">Signal</keyword>
<protein>
    <recommendedName>
        <fullName evidence="4">Lysine-specific metallo-endopeptidase domain-containing protein</fullName>
    </recommendedName>
</protein>
<organism evidence="2 3">
    <name type="scientific">Podospora aff. communis PSN243</name>
    <dbReference type="NCBI Taxonomy" id="3040156"/>
    <lineage>
        <taxon>Eukaryota</taxon>
        <taxon>Fungi</taxon>
        <taxon>Dikarya</taxon>
        <taxon>Ascomycota</taxon>
        <taxon>Pezizomycotina</taxon>
        <taxon>Sordariomycetes</taxon>
        <taxon>Sordariomycetidae</taxon>
        <taxon>Sordariales</taxon>
        <taxon>Podosporaceae</taxon>
        <taxon>Podospora</taxon>
    </lineage>
</organism>
<name>A0AAV9H3U9_9PEZI</name>
<gene>
    <name evidence="2" type="ORF">QBC34DRAFT_103544</name>
</gene>
<feature type="chain" id="PRO_5043406926" description="Lysine-specific metallo-endopeptidase domain-containing protein" evidence="1">
    <location>
        <begin position="24"/>
        <end position="433"/>
    </location>
</feature>
<evidence type="ECO:0000256" key="1">
    <source>
        <dbReference type="SAM" id="SignalP"/>
    </source>
</evidence>
<keyword evidence="3" id="KW-1185">Reference proteome</keyword>
<dbReference type="EMBL" id="MU865915">
    <property type="protein sequence ID" value="KAK4454904.1"/>
    <property type="molecule type" value="Genomic_DNA"/>
</dbReference>
<reference evidence="2" key="2">
    <citation type="submission" date="2023-05" db="EMBL/GenBank/DDBJ databases">
        <authorList>
            <consortium name="Lawrence Berkeley National Laboratory"/>
            <person name="Steindorff A."/>
            <person name="Hensen N."/>
            <person name="Bonometti L."/>
            <person name="Westerberg I."/>
            <person name="Brannstrom I.O."/>
            <person name="Guillou S."/>
            <person name="Cros-Aarteil S."/>
            <person name="Calhoun S."/>
            <person name="Haridas S."/>
            <person name="Kuo A."/>
            <person name="Mondo S."/>
            <person name="Pangilinan J."/>
            <person name="Riley R."/>
            <person name="Labutti K."/>
            <person name="Andreopoulos B."/>
            <person name="Lipzen A."/>
            <person name="Chen C."/>
            <person name="Yanf M."/>
            <person name="Daum C."/>
            <person name="Ng V."/>
            <person name="Clum A."/>
            <person name="Ohm R."/>
            <person name="Martin F."/>
            <person name="Silar P."/>
            <person name="Natvig D."/>
            <person name="Lalanne C."/>
            <person name="Gautier V."/>
            <person name="Ament-Velasquez S.L."/>
            <person name="Kruys A."/>
            <person name="Hutchinson M.I."/>
            <person name="Powell A.J."/>
            <person name="Barry K."/>
            <person name="Miller A.N."/>
            <person name="Grigoriev I.V."/>
            <person name="Debuchy R."/>
            <person name="Gladieux P."/>
            <person name="Thoren M.H."/>
            <person name="Johannesson H."/>
        </authorList>
    </citation>
    <scope>NUCLEOTIDE SEQUENCE</scope>
    <source>
        <strain evidence="2">PSN243</strain>
    </source>
</reference>